<keyword evidence="1" id="KW-0805">Transcription regulation</keyword>
<evidence type="ECO:0000259" key="5">
    <source>
        <dbReference type="PROSITE" id="PS50043"/>
    </source>
</evidence>
<accession>A0A4D4JD66</accession>
<reference evidence="7" key="1">
    <citation type="submission" date="2019-04" db="EMBL/GenBank/DDBJ databases">
        <title>Draft genome sequence of Pseudonocardiaceae bacterium SL3-2-4.</title>
        <authorList>
            <person name="Ningsih F."/>
            <person name="Yokota A."/>
            <person name="Sakai Y."/>
            <person name="Nanatani K."/>
            <person name="Yabe S."/>
            <person name="Oetari A."/>
            <person name="Sjamsuridzal W."/>
        </authorList>
    </citation>
    <scope>NUCLEOTIDE SEQUENCE [LARGE SCALE GENOMIC DNA]</scope>
    <source>
        <strain evidence="7">SL3-2-4</strain>
    </source>
</reference>
<dbReference type="Gene3D" id="1.10.10.10">
    <property type="entry name" value="Winged helix-like DNA-binding domain superfamily/Winged helix DNA-binding domain"/>
    <property type="match status" value="1"/>
</dbReference>
<dbReference type="InterPro" id="IPR016032">
    <property type="entry name" value="Sig_transdc_resp-reg_C-effctor"/>
</dbReference>
<feature type="region of interest" description="Disordered" evidence="4">
    <location>
        <begin position="949"/>
        <end position="1042"/>
    </location>
</feature>
<feature type="domain" description="HTH luxR-type" evidence="5">
    <location>
        <begin position="823"/>
        <end position="888"/>
    </location>
</feature>
<dbReference type="Pfam" id="PF25873">
    <property type="entry name" value="WHD_MalT"/>
    <property type="match status" value="1"/>
</dbReference>
<dbReference type="SMART" id="SM00421">
    <property type="entry name" value="HTH_LUXR"/>
    <property type="match status" value="1"/>
</dbReference>
<dbReference type="SUPFAM" id="SSF48452">
    <property type="entry name" value="TPR-like"/>
    <property type="match status" value="1"/>
</dbReference>
<evidence type="ECO:0000256" key="4">
    <source>
        <dbReference type="SAM" id="MobiDB-lite"/>
    </source>
</evidence>
<dbReference type="Proteomes" id="UP000298860">
    <property type="component" value="Unassembled WGS sequence"/>
</dbReference>
<dbReference type="InterPro" id="IPR036388">
    <property type="entry name" value="WH-like_DNA-bd_sf"/>
</dbReference>
<evidence type="ECO:0000256" key="3">
    <source>
        <dbReference type="ARBA" id="ARBA00023163"/>
    </source>
</evidence>
<keyword evidence="2" id="KW-0238">DNA-binding</keyword>
<evidence type="ECO:0000313" key="7">
    <source>
        <dbReference type="Proteomes" id="UP000298860"/>
    </source>
</evidence>
<dbReference type="Gene3D" id="1.25.40.10">
    <property type="entry name" value="Tetratricopeptide repeat domain"/>
    <property type="match status" value="1"/>
</dbReference>
<dbReference type="GO" id="GO:0003677">
    <property type="term" value="F:DNA binding"/>
    <property type="evidence" value="ECO:0007669"/>
    <property type="project" value="UniProtKB-KW"/>
</dbReference>
<keyword evidence="3" id="KW-0804">Transcription</keyword>
<dbReference type="CDD" id="cd06170">
    <property type="entry name" value="LuxR_C_like"/>
    <property type="match status" value="1"/>
</dbReference>
<feature type="compositionally biased region" description="Basic residues" evidence="4">
    <location>
        <begin position="1031"/>
        <end position="1042"/>
    </location>
</feature>
<dbReference type="SUPFAM" id="SSF46894">
    <property type="entry name" value="C-terminal effector domain of the bipartite response regulators"/>
    <property type="match status" value="1"/>
</dbReference>
<dbReference type="InterPro" id="IPR059106">
    <property type="entry name" value="WHD_MalT"/>
</dbReference>
<proteinExistence type="predicted"/>
<sequence>MQMTMTSSGTWTRRGTEGDEPHRPMHPLLLAEKLSVPRLAGPIVPRPRLYAALAAAVRPRITTLVGPAGSGKTALLVSWLRDTAPEYPVTWVNLDSGDNDPDVFFACLGAAVRRAAAAGDAAGGGNGAGPAVPRARAADPVRELLDALYDLARPTLLVLDNVHELADPRVLRGLERLLRHGPSPVHVVLSGRGTAGLRLGRLRLSGEVGEVTAATLACTREETEAVLAALDARPTPERVDAVLARTAGWLAGVRLLAAAPDGEGVAEYLREEVLDRQPAEARALLLRTCLADRVHAELAEELTGNGGAGSLLDRLVRDHALVAADGGGWFRYHPMLREALRTQLRREMPGAVADLRRRTAAWHAARGDTAGALRLAVAGADWDHAARLLVADELRLPFAAGDGSGAGGGDLRHLLAGFPEARVTGDPELAAVFAAVQLAGGDPVAAEPFLYLAERTPVEGPRPAALERSCLALRLCQGCLRGEIDRTVVKAGRELLRADGGEVMLPAHRRGVALLGYHLAVATLLADEPEPARLAFAEALRLLEGTGHDRLTLLARGWLALRTASAGRLTDAAQIATLTAAEERAAPAAATLARLARAVVELEGGEPGGAGDLLGDHEPADPVVAVASGLVRARLLIDEGEPGAARTELDALRHHPPARAAWPRHAATLLHARALLATGDPVDAGAVLERALGEAAAPDAADDAVLVGTVRLAGDDPAAALRAVQRHVEAASPDGDPLTTVGVLLVAASAHRRLGNRHEAVRLLEAALGLAAPEGLTRVFVDAGADIQALLTLHVRPEGAHGAMREKLLRRFEARAGGRPGPSQALLEPLTNSELAVLRYLPSLMVNEEIAAQMYLSVNTVKSHLRSLYRKLDVTNRRSAVARARRLGLLLTRAEPRSAAPLAVPAVTLPARVGRVLVNDRRRCAGHRGRRHGTGLGGLAGVRRRRLVRRRRCRRPGAGEDHRAEAAEQAGGQHRQRGAGGAAARQQRVRPAELGGRLGALDRHHVGGQRPGGVPHRPRRVPVDGSGGHVRTGRSRRVAGAP</sequence>
<dbReference type="PANTHER" id="PTHR44688:SF16">
    <property type="entry name" value="DNA-BINDING TRANSCRIPTIONAL ACTIVATOR DEVR_DOSR"/>
    <property type="match status" value="1"/>
</dbReference>
<keyword evidence="7" id="KW-1185">Reference proteome</keyword>
<dbReference type="InterPro" id="IPR000792">
    <property type="entry name" value="Tscrpt_reg_LuxR_C"/>
</dbReference>
<comment type="caution">
    <text evidence="6">The sequence shown here is derived from an EMBL/GenBank/DDBJ whole genome shotgun (WGS) entry which is preliminary data.</text>
</comment>
<dbReference type="InterPro" id="IPR041664">
    <property type="entry name" value="AAA_16"/>
</dbReference>
<dbReference type="Pfam" id="PF00196">
    <property type="entry name" value="GerE"/>
    <property type="match status" value="1"/>
</dbReference>
<gene>
    <name evidence="6" type="ORF">GTS_39520</name>
</gene>
<dbReference type="SUPFAM" id="SSF52540">
    <property type="entry name" value="P-loop containing nucleoside triphosphate hydrolases"/>
    <property type="match status" value="1"/>
</dbReference>
<protein>
    <submittedName>
        <fullName evidence="6">Transcriptional regulator</fullName>
    </submittedName>
</protein>
<dbReference type="InterPro" id="IPR003593">
    <property type="entry name" value="AAA+_ATPase"/>
</dbReference>
<dbReference type="GO" id="GO:0006355">
    <property type="term" value="P:regulation of DNA-templated transcription"/>
    <property type="evidence" value="ECO:0007669"/>
    <property type="project" value="InterPro"/>
</dbReference>
<dbReference type="InterPro" id="IPR011990">
    <property type="entry name" value="TPR-like_helical_dom_sf"/>
</dbReference>
<dbReference type="AlphaFoldDB" id="A0A4D4JD66"/>
<organism evidence="6 7">
    <name type="scientific">Gandjariella thermophila</name>
    <dbReference type="NCBI Taxonomy" id="1931992"/>
    <lineage>
        <taxon>Bacteria</taxon>
        <taxon>Bacillati</taxon>
        <taxon>Actinomycetota</taxon>
        <taxon>Actinomycetes</taxon>
        <taxon>Pseudonocardiales</taxon>
        <taxon>Pseudonocardiaceae</taxon>
        <taxon>Gandjariella</taxon>
    </lineage>
</organism>
<evidence type="ECO:0000256" key="2">
    <source>
        <dbReference type="ARBA" id="ARBA00023125"/>
    </source>
</evidence>
<dbReference type="Gene3D" id="3.40.50.300">
    <property type="entry name" value="P-loop containing nucleotide triphosphate hydrolases"/>
    <property type="match status" value="1"/>
</dbReference>
<feature type="region of interest" description="Disordered" evidence="4">
    <location>
        <begin position="1"/>
        <end position="24"/>
    </location>
</feature>
<dbReference type="EMBL" id="BJFL01000023">
    <property type="protein sequence ID" value="GDY32319.1"/>
    <property type="molecule type" value="Genomic_DNA"/>
</dbReference>
<dbReference type="Pfam" id="PF13191">
    <property type="entry name" value="AAA_16"/>
    <property type="match status" value="1"/>
</dbReference>
<evidence type="ECO:0000256" key="1">
    <source>
        <dbReference type="ARBA" id="ARBA00023015"/>
    </source>
</evidence>
<dbReference type="OrthoDB" id="134985at2"/>
<feature type="compositionally biased region" description="Basic and acidic residues" evidence="4">
    <location>
        <begin position="957"/>
        <end position="966"/>
    </location>
</feature>
<evidence type="ECO:0000313" key="6">
    <source>
        <dbReference type="EMBL" id="GDY32319.1"/>
    </source>
</evidence>
<name>A0A4D4JD66_9PSEU</name>
<dbReference type="SMART" id="SM00382">
    <property type="entry name" value="AAA"/>
    <property type="match status" value="1"/>
</dbReference>
<feature type="compositionally biased region" description="Basic and acidic residues" evidence="4">
    <location>
        <begin position="14"/>
        <end position="23"/>
    </location>
</feature>
<dbReference type="InterPro" id="IPR027417">
    <property type="entry name" value="P-loop_NTPase"/>
</dbReference>
<dbReference type="PROSITE" id="PS50043">
    <property type="entry name" value="HTH_LUXR_2"/>
    <property type="match status" value="1"/>
</dbReference>
<feature type="compositionally biased region" description="Polar residues" evidence="4">
    <location>
        <begin position="1"/>
        <end position="13"/>
    </location>
</feature>
<dbReference type="PANTHER" id="PTHR44688">
    <property type="entry name" value="DNA-BINDING TRANSCRIPTIONAL ACTIVATOR DEVR_DOSR"/>
    <property type="match status" value="1"/>
</dbReference>